<organism evidence="1 2">
    <name type="scientific">Rhodocytophaga aerolata</name>
    <dbReference type="NCBI Taxonomy" id="455078"/>
    <lineage>
        <taxon>Bacteria</taxon>
        <taxon>Pseudomonadati</taxon>
        <taxon>Bacteroidota</taxon>
        <taxon>Cytophagia</taxon>
        <taxon>Cytophagales</taxon>
        <taxon>Rhodocytophagaceae</taxon>
        <taxon>Rhodocytophaga</taxon>
    </lineage>
</organism>
<dbReference type="Pfam" id="PF16125">
    <property type="entry name" value="DUF4837"/>
    <property type="match status" value="1"/>
</dbReference>
<accession>A0ABT8R6U6</accession>
<comment type="caution">
    <text evidence="1">The sequence shown here is derived from an EMBL/GenBank/DDBJ whole genome shotgun (WGS) entry which is preliminary data.</text>
</comment>
<evidence type="ECO:0000313" key="2">
    <source>
        <dbReference type="Proteomes" id="UP001168528"/>
    </source>
</evidence>
<protein>
    <submittedName>
        <fullName evidence="1">DUF4837 family protein</fullName>
    </submittedName>
</protein>
<name>A0ABT8R6U6_9BACT</name>
<dbReference type="EMBL" id="JAUKPO010000006">
    <property type="protein sequence ID" value="MDO1447054.1"/>
    <property type="molecule type" value="Genomic_DNA"/>
</dbReference>
<keyword evidence="2" id="KW-1185">Reference proteome</keyword>
<sequence>MMFKKMNKAPNIISKFFYTILPLLFLFPIACTEKDKKDMASVPSKGNIGEIVVVMDSARWKSKMGDTLRSIFSSEVPGLLTSEPYFKLIYFHPDNLNNFIKTHKNLLFVTSLEDESPSGQRQQSFFSEQTIEAINRDSSFFMFAKQNEFARGQEILHIFGKTDQQIISNLSKNKEKIRQHFNQIELARINKNIFKTENTDLVSKIKQEHGFTMRLPEGFALAKSDTNFVWATFPGKQVNMHVFVAYKPYQSTDAFNHEKIIAWRDTIGYKKMYNQKIKDSYMATQDYVEPTFKQLVFNDKFGIETRGLWKLQNNSRGGPFLSYIFVDDTSNRLYYIEGFILGPGVEKKREFMRQLEAILWTFRPAGAQAAVAKDVQN</sequence>
<proteinExistence type="predicted"/>
<reference evidence="1" key="1">
    <citation type="submission" date="2023-07" db="EMBL/GenBank/DDBJ databases">
        <title>The genome sequence of Rhodocytophaga aerolata KACC 12507.</title>
        <authorList>
            <person name="Zhang X."/>
        </authorList>
    </citation>
    <scope>NUCLEOTIDE SEQUENCE</scope>
    <source>
        <strain evidence="1">KACC 12507</strain>
    </source>
</reference>
<gene>
    <name evidence="1" type="ORF">Q0590_12370</name>
</gene>
<dbReference type="RefSeq" id="WP_378410479.1">
    <property type="nucleotide sequence ID" value="NZ_JBHSMY010000010.1"/>
</dbReference>
<dbReference type="Proteomes" id="UP001168528">
    <property type="component" value="Unassembled WGS sequence"/>
</dbReference>
<dbReference type="InterPro" id="IPR032286">
    <property type="entry name" value="DUF4837"/>
</dbReference>
<evidence type="ECO:0000313" key="1">
    <source>
        <dbReference type="EMBL" id="MDO1447054.1"/>
    </source>
</evidence>